<organism evidence="2 3">
    <name type="scientific">Leptosphaeria maculans (strain JN3 / isolate v23.1.3 / race Av1-4-5-6-7-8)</name>
    <name type="common">Blackleg fungus</name>
    <name type="synonym">Phoma lingam</name>
    <dbReference type="NCBI Taxonomy" id="985895"/>
    <lineage>
        <taxon>Eukaryota</taxon>
        <taxon>Fungi</taxon>
        <taxon>Dikarya</taxon>
        <taxon>Ascomycota</taxon>
        <taxon>Pezizomycotina</taxon>
        <taxon>Dothideomycetes</taxon>
        <taxon>Pleosporomycetidae</taxon>
        <taxon>Pleosporales</taxon>
        <taxon>Pleosporineae</taxon>
        <taxon>Leptosphaeriaceae</taxon>
        <taxon>Plenodomus</taxon>
        <taxon>Plenodomus lingam/Leptosphaeria maculans species complex</taxon>
    </lineage>
</organism>
<dbReference type="AlphaFoldDB" id="E5ADW8"/>
<accession>E5ADW8</accession>
<dbReference type="VEuPathDB" id="FungiDB:LEMA_P001940.1"/>
<dbReference type="HOGENOM" id="CLU_1326597_0_0_1"/>
<dbReference type="OrthoDB" id="10605666at2759"/>
<evidence type="ECO:0000313" key="2">
    <source>
        <dbReference type="EMBL" id="CBY01407.1"/>
    </source>
</evidence>
<evidence type="ECO:0000256" key="1">
    <source>
        <dbReference type="SAM" id="MobiDB-lite"/>
    </source>
</evidence>
<gene>
    <name evidence="2" type="ORF">LEMA_P001940.1</name>
</gene>
<dbReference type="Proteomes" id="UP000002668">
    <property type="component" value="Genome"/>
</dbReference>
<protein>
    <submittedName>
        <fullName evidence="2">Predicted protein</fullName>
    </submittedName>
</protein>
<keyword evidence="3" id="KW-1185">Reference proteome</keyword>
<reference evidence="3" key="1">
    <citation type="journal article" date="2011" name="Nat. Commun.">
        <title>Effector diversification within compartments of the Leptosphaeria maculans genome affected by Repeat-Induced Point mutations.</title>
        <authorList>
            <person name="Rouxel T."/>
            <person name="Grandaubert J."/>
            <person name="Hane J.K."/>
            <person name="Hoede C."/>
            <person name="van de Wouw A.P."/>
            <person name="Couloux A."/>
            <person name="Dominguez V."/>
            <person name="Anthouard V."/>
            <person name="Bally P."/>
            <person name="Bourras S."/>
            <person name="Cozijnsen A.J."/>
            <person name="Ciuffetti L.M."/>
            <person name="Degrave A."/>
            <person name="Dilmaghani A."/>
            <person name="Duret L."/>
            <person name="Fudal I."/>
            <person name="Goodwin S.B."/>
            <person name="Gout L."/>
            <person name="Glaser N."/>
            <person name="Linglin J."/>
            <person name="Kema G.H.J."/>
            <person name="Lapalu N."/>
            <person name="Lawrence C.B."/>
            <person name="May K."/>
            <person name="Meyer M."/>
            <person name="Ollivier B."/>
            <person name="Poulain J."/>
            <person name="Schoch C.L."/>
            <person name="Simon A."/>
            <person name="Spatafora J.W."/>
            <person name="Stachowiak A."/>
            <person name="Turgeon B.G."/>
            <person name="Tyler B.M."/>
            <person name="Vincent D."/>
            <person name="Weissenbach J."/>
            <person name="Amselem J."/>
            <person name="Quesneville H."/>
            <person name="Oliver R.P."/>
            <person name="Wincker P."/>
            <person name="Balesdent M.-H."/>
            <person name="Howlett B.J."/>
        </authorList>
    </citation>
    <scope>NUCLEOTIDE SEQUENCE [LARGE SCALE GENOMIC DNA]</scope>
    <source>
        <strain evidence="3">JN3 / isolate v23.1.3 / race Av1-4-5-6-7-8</strain>
    </source>
</reference>
<proteinExistence type="predicted"/>
<name>E5ADW8_LEPMJ</name>
<sequence length="207" mass="23024">MASYHLPAHIVSVRAAGNSKDYSEDQEPTRRHNSDSANPLSQSKVPAIGCKGTLDCLVEEEARDMVVKPEDLQATFENLMCVIKEKGQVAFSGDTVHNMLGSLYEWMVFDENSQIVIPSEPCSTTVQKMWPQGSRIDTRKKKDRSAVESSSRRLKEVDGEYASTVASLVISSTMEEDGMVIRKGSIIYAKRTHHNPSGHVQPAQYQH</sequence>
<dbReference type="InParanoid" id="E5ADW8"/>
<feature type="compositionally biased region" description="Polar residues" evidence="1">
    <location>
        <begin position="35"/>
        <end position="44"/>
    </location>
</feature>
<evidence type="ECO:0000313" key="3">
    <source>
        <dbReference type="Proteomes" id="UP000002668"/>
    </source>
</evidence>
<feature type="region of interest" description="Disordered" evidence="1">
    <location>
        <begin position="17"/>
        <end position="44"/>
    </location>
</feature>
<dbReference type="EMBL" id="FP929139">
    <property type="protein sequence ID" value="CBY01407.1"/>
    <property type="molecule type" value="Genomic_DNA"/>
</dbReference>
<feature type="compositionally biased region" description="Basic and acidic residues" evidence="1">
    <location>
        <begin position="21"/>
        <end position="34"/>
    </location>
</feature>